<organism evidence="2 3">
    <name type="scientific">Hohenbuehelia grisea</name>
    <dbReference type="NCBI Taxonomy" id="104357"/>
    <lineage>
        <taxon>Eukaryota</taxon>
        <taxon>Fungi</taxon>
        <taxon>Dikarya</taxon>
        <taxon>Basidiomycota</taxon>
        <taxon>Agaricomycotina</taxon>
        <taxon>Agaricomycetes</taxon>
        <taxon>Agaricomycetidae</taxon>
        <taxon>Agaricales</taxon>
        <taxon>Pleurotineae</taxon>
        <taxon>Pleurotaceae</taxon>
        <taxon>Hohenbuehelia</taxon>
    </lineage>
</organism>
<accession>A0ABR3JML3</accession>
<comment type="caution">
    <text evidence="2">The sequence shown here is derived from an EMBL/GenBank/DDBJ whole genome shotgun (WGS) entry which is preliminary data.</text>
</comment>
<protein>
    <submittedName>
        <fullName evidence="2">Uncharacterized protein</fullName>
    </submittedName>
</protein>
<feature type="compositionally biased region" description="Acidic residues" evidence="1">
    <location>
        <begin position="377"/>
        <end position="386"/>
    </location>
</feature>
<feature type="compositionally biased region" description="Low complexity" evidence="1">
    <location>
        <begin position="113"/>
        <end position="132"/>
    </location>
</feature>
<dbReference type="EMBL" id="JASNQZ010000006">
    <property type="protein sequence ID" value="KAL0956528.1"/>
    <property type="molecule type" value="Genomic_DNA"/>
</dbReference>
<feature type="compositionally biased region" description="Polar residues" evidence="1">
    <location>
        <begin position="216"/>
        <end position="231"/>
    </location>
</feature>
<feature type="region of interest" description="Disordered" evidence="1">
    <location>
        <begin position="1"/>
        <end position="168"/>
    </location>
</feature>
<dbReference type="Proteomes" id="UP001556367">
    <property type="component" value="Unassembled WGS sequence"/>
</dbReference>
<feature type="compositionally biased region" description="Polar residues" evidence="1">
    <location>
        <begin position="196"/>
        <end position="206"/>
    </location>
</feature>
<reference evidence="3" key="1">
    <citation type="submission" date="2024-06" db="EMBL/GenBank/DDBJ databases">
        <title>Multi-omics analyses provide insights into the biosynthesis of the anticancer antibiotic pleurotin in Hohenbuehelia grisea.</title>
        <authorList>
            <person name="Weaver J.A."/>
            <person name="Alberti F."/>
        </authorList>
    </citation>
    <scope>NUCLEOTIDE SEQUENCE [LARGE SCALE GENOMIC DNA]</scope>
    <source>
        <strain evidence="3">T-177</strain>
    </source>
</reference>
<feature type="compositionally biased region" description="Low complexity" evidence="1">
    <location>
        <begin position="317"/>
        <end position="336"/>
    </location>
</feature>
<feature type="region of interest" description="Disordered" evidence="1">
    <location>
        <begin position="183"/>
        <end position="341"/>
    </location>
</feature>
<keyword evidence="3" id="KW-1185">Reference proteome</keyword>
<feature type="compositionally biased region" description="Basic and acidic residues" evidence="1">
    <location>
        <begin position="241"/>
        <end position="257"/>
    </location>
</feature>
<feature type="compositionally biased region" description="Polar residues" evidence="1">
    <location>
        <begin position="411"/>
        <end position="424"/>
    </location>
</feature>
<evidence type="ECO:0000313" key="3">
    <source>
        <dbReference type="Proteomes" id="UP001556367"/>
    </source>
</evidence>
<feature type="compositionally biased region" description="Polar residues" evidence="1">
    <location>
        <begin position="37"/>
        <end position="46"/>
    </location>
</feature>
<evidence type="ECO:0000256" key="1">
    <source>
        <dbReference type="SAM" id="MobiDB-lite"/>
    </source>
</evidence>
<proteinExistence type="predicted"/>
<feature type="region of interest" description="Disordered" evidence="1">
    <location>
        <begin position="361"/>
        <end position="456"/>
    </location>
</feature>
<feature type="compositionally biased region" description="Low complexity" evidence="1">
    <location>
        <begin position="285"/>
        <end position="295"/>
    </location>
</feature>
<feature type="compositionally biased region" description="Low complexity" evidence="1">
    <location>
        <begin position="69"/>
        <end position="88"/>
    </location>
</feature>
<name>A0ABR3JML3_9AGAR</name>
<feature type="compositionally biased region" description="Polar residues" evidence="1">
    <location>
        <begin position="260"/>
        <end position="270"/>
    </location>
</feature>
<gene>
    <name evidence="2" type="ORF">HGRIS_002669</name>
</gene>
<sequence>MKNAAKKLTGKPSMSITDFFVPKSSPNGKSEDRKQKPSQSTPTSAKPSAPAKQTPKDMKTRSSSRPEPAALSSSSKVNAKSAASASIDASKKLSKTRQDIDSATVTQRRRSSRLSQPPSTPAGPSSSTSSRTLDTRIAEEPEPSMPSLPKPATNLKSSSKRKIKLDDDASDVELLDKVVCRTKTSKAPVQCLPPNGKTSTAIGSTASRKRPRLTSPERSTPSDIVPSSQSGELELAVPGRKLRDSDAVKENVDKWRQESMLPSSPLTALSSEPDAMAVDFEDDPLPSFSSPSPSSEAPTEVGIETSFSTPSVPDKPSSPLFTPATPSSASSFALPLPKTPVALDPASKAAQIIARIKARAIAEAESSPEPPAIDIDQNSDSDEEPEYQFGAQRAKPSLATEREPVPMPVASGSSEPRYNLRNQGGPSGERASATDSKGKGKAPARRSPAASFNPINAMLKEKRLADRKGKGSEALHQAEIALAKHTLLSEMDDENEDDWDDPRLAFETSNLKSRASAVFGASSDQLLMDDKVPEKLLGEKSGQAIAGILRRDREGIAEAAAKLKVVGVPLWSPHNPQEDVKMGATQSFAFGTGKGDPAAVKALADALQADDIQTARLLIQVSLGGSLSHVVPLLCQLALAAPLHDLGDPAFTALQTAWNPSSPRSDAGLPSSLIGSTLVALGAQPQILASNGLSISPAASNANVNADCRDKIVFRLVYLMEISSRYGKNAPKDVAGMIIALLLIALDPSCSETMQQHIAVAIHHVCESLGPSDSIDAALESVICTRVLGLMSGLAPINKAFVLGLISAGSGRSKRIARVIAYSTITGESSVPAKKYDGLPPILRLAKPLLPLTASEQPDATPDQLAFQIRDTTDYVDMGFYTEILGIAISDVEVYAVREARMGKVQLDVGAPMGSPGRVAPEKLETPLQLLRNAIEAIHSRIADTRAAHLDRSRTKAALKQLSMRIHYQRQDAIKSVKGNGKIQSYFAPRGAAN</sequence>
<evidence type="ECO:0000313" key="2">
    <source>
        <dbReference type="EMBL" id="KAL0956528.1"/>
    </source>
</evidence>